<keyword evidence="2 4" id="KW-0442">Lipid degradation</keyword>
<dbReference type="AlphaFoldDB" id="A0A098E4F1"/>
<dbReference type="GO" id="GO:0046486">
    <property type="term" value="P:glycerolipid metabolic process"/>
    <property type="evidence" value="ECO:0007669"/>
    <property type="project" value="UniProtKB-ARBA"/>
</dbReference>
<reference evidence="6" key="1">
    <citation type="journal article" date="2007" name="Science">
        <title>The Fusarium graminearum genome reveals a link between localized polymorphism and pathogen specialization.</title>
        <authorList>
            <person name="Cuomo C.A."/>
            <person name="Gueldener U."/>
            <person name="Xu J.-R."/>
            <person name="Trail F."/>
            <person name="Turgeon B.G."/>
            <person name="Di Pietro A."/>
            <person name="Walton J.D."/>
            <person name="Ma L.-J."/>
            <person name="Baker S.E."/>
            <person name="Rep M."/>
            <person name="Adam G."/>
            <person name="Antoniw J."/>
            <person name="Baldwin T."/>
            <person name="Calvo S.E."/>
            <person name="Chang Y.-L."/>
            <person name="DeCaprio D."/>
            <person name="Gale L.R."/>
            <person name="Gnerre S."/>
            <person name="Goswami R.S."/>
            <person name="Hammond-Kosack K."/>
            <person name="Harris L.J."/>
            <person name="Hilburn K."/>
            <person name="Kennell J.C."/>
            <person name="Kroken S."/>
            <person name="Magnuson J.K."/>
            <person name="Mannhaupt G."/>
            <person name="Mauceli E.W."/>
            <person name="Mewes H.-W."/>
            <person name="Mitterbauer R."/>
            <person name="Muehlbauer G."/>
            <person name="Muensterkoetter M."/>
            <person name="Nelson D."/>
            <person name="O'Donnell K."/>
            <person name="Ouellet T."/>
            <person name="Qi W."/>
            <person name="Quesneville H."/>
            <person name="Roncero M.I.G."/>
            <person name="Seong K.-Y."/>
            <person name="Tetko I.V."/>
            <person name="Urban M."/>
            <person name="Waalwijk C."/>
            <person name="Ward T.J."/>
            <person name="Yao J."/>
            <person name="Birren B.W."/>
            <person name="Kistler H.C."/>
        </authorList>
    </citation>
    <scope>NUCLEOTIDE SEQUENCE [LARGE SCALE GENOMIC DNA]</scope>
    <source>
        <strain evidence="6">PH-1 / ATCC MYA-4620 / FGSC 9075 / NRRL 31084</strain>
    </source>
</reference>
<dbReference type="Gene3D" id="3.40.1090.10">
    <property type="entry name" value="Cytosolic phospholipase A2 catalytic domain"/>
    <property type="match status" value="1"/>
</dbReference>
<dbReference type="PANTHER" id="PTHR24185">
    <property type="entry name" value="CALCIUM-INDEPENDENT PHOSPHOLIPASE A2-GAMMA"/>
    <property type="match status" value="1"/>
</dbReference>
<dbReference type="PROSITE" id="PS51635">
    <property type="entry name" value="PNPLA"/>
    <property type="match status" value="1"/>
</dbReference>
<evidence type="ECO:0000313" key="6">
    <source>
        <dbReference type="EnsemblFungi" id="CEF88484"/>
    </source>
</evidence>
<dbReference type="Pfam" id="PF01734">
    <property type="entry name" value="Patatin"/>
    <property type="match status" value="1"/>
</dbReference>
<feature type="short sequence motif" description="GXGXXG" evidence="4">
    <location>
        <begin position="16"/>
        <end position="21"/>
    </location>
</feature>
<dbReference type="InterPro" id="IPR002641">
    <property type="entry name" value="PNPLA_dom"/>
</dbReference>
<dbReference type="CDD" id="cd07216">
    <property type="entry name" value="Pat17_PNPLA8_PNPLA9_like3"/>
    <property type="match status" value="1"/>
</dbReference>
<dbReference type="PANTHER" id="PTHR24185:SF1">
    <property type="entry name" value="CALCIUM-INDEPENDENT PHOSPHOLIPASE A2-GAMMA"/>
    <property type="match status" value="1"/>
</dbReference>
<gene>
    <name evidence="6" type="primary">FG11174.1</name>
</gene>
<dbReference type="InterPro" id="IPR016035">
    <property type="entry name" value="Acyl_Trfase/lysoPLipase"/>
</dbReference>
<reference evidence="6" key="2">
    <citation type="journal article" date="2010" name="Nature">
        <title>Comparative genomics reveals mobile pathogenicity chromosomes in Fusarium.</title>
        <authorList>
            <person name="Ma L.J."/>
            <person name="van der Does H.C."/>
            <person name="Borkovich K.A."/>
            <person name="Coleman J.J."/>
            <person name="Daboussi M.J."/>
            <person name="Di Pietro A."/>
            <person name="Dufresne M."/>
            <person name="Freitag M."/>
            <person name="Grabherr M."/>
            <person name="Henrissat B."/>
            <person name="Houterman P.M."/>
            <person name="Kang S."/>
            <person name="Shim W.B."/>
            <person name="Woloshuk C."/>
            <person name="Xie X."/>
            <person name="Xu J.R."/>
            <person name="Antoniw J."/>
            <person name="Baker S.E."/>
            <person name="Bluhm B.H."/>
            <person name="Breakspear A."/>
            <person name="Brown D.W."/>
            <person name="Butchko R.A."/>
            <person name="Chapman S."/>
            <person name="Coulson R."/>
            <person name="Coutinho P.M."/>
            <person name="Danchin E.G."/>
            <person name="Diener A."/>
            <person name="Gale L.R."/>
            <person name="Gardiner D.M."/>
            <person name="Goff S."/>
            <person name="Hammond-Kosack K.E."/>
            <person name="Hilburn K."/>
            <person name="Hua-Van A."/>
            <person name="Jonkers W."/>
            <person name="Kazan K."/>
            <person name="Kodira C.D."/>
            <person name="Koehrsen M."/>
            <person name="Kumar L."/>
            <person name="Lee Y.H."/>
            <person name="Li L."/>
            <person name="Manners J.M."/>
            <person name="Miranda-Saavedra D."/>
            <person name="Mukherjee M."/>
            <person name="Park G."/>
            <person name="Park J."/>
            <person name="Park S.Y."/>
            <person name="Proctor R.H."/>
            <person name="Regev A."/>
            <person name="Ruiz-Roldan M.C."/>
            <person name="Sain D."/>
            <person name="Sakthikumar S."/>
            <person name="Sykes S."/>
            <person name="Schwartz D.C."/>
            <person name="Turgeon B.G."/>
            <person name="Wapinski I."/>
            <person name="Yoder O."/>
            <person name="Young S."/>
            <person name="Zeng Q."/>
            <person name="Zhou S."/>
            <person name="Galagan J."/>
            <person name="Cuomo C.A."/>
            <person name="Kistler H.C."/>
            <person name="Rep M."/>
        </authorList>
    </citation>
    <scope>GENOME REANNOTATION</scope>
    <source>
        <strain evidence="6">PH-1 / ATCC MYA-4620 / FGSC 9075 / NRRL 31084</strain>
    </source>
</reference>
<feature type="active site" description="Nucleophile" evidence="4">
    <location>
        <position position="57"/>
    </location>
</feature>
<keyword evidence="3 4" id="KW-0443">Lipid metabolism</keyword>
<dbReference type="GO" id="GO:0016042">
    <property type="term" value="P:lipid catabolic process"/>
    <property type="evidence" value="ECO:0007669"/>
    <property type="project" value="UniProtKB-UniRule"/>
</dbReference>
<evidence type="ECO:0000256" key="4">
    <source>
        <dbReference type="PROSITE-ProRule" id="PRU01161"/>
    </source>
</evidence>
<name>A0A098E4F1_GIBZE</name>
<feature type="domain" description="PNPLA" evidence="5">
    <location>
        <begin position="12"/>
        <end position="211"/>
    </location>
</feature>
<keyword evidence="1 4" id="KW-0378">Hydrolase</keyword>
<reference evidence="6" key="3">
    <citation type="submission" date="2017-01" db="UniProtKB">
        <authorList>
            <consortium name="EnsemblFungi"/>
        </authorList>
    </citation>
    <scope>IDENTIFICATION</scope>
    <source>
        <strain evidence="6">PH-1 / ATCC MYA-4620 / FGSC 9075 / NRRL 31084</strain>
    </source>
</reference>
<accession>A0A098E4F1</accession>
<evidence type="ECO:0000256" key="2">
    <source>
        <dbReference type="ARBA" id="ARBA00022963"/>
    </source>
</evidence>
<protein>
    <recommendedName>
        <fullName evidence="5">PNPLA domain-containing protein</fullName>
    </recommendedName>
</protein>
<evidence type="ECO:0000256" key="3">
    <source>
        <dbReference type="ARBA" id="ARBA00023098"/>
    </source>
</evidence>
<dbReference type="GO" id="GO:0047499">
    <property type="term" value="F:calcium-independent phospholipase A2 activity"/>
    <property type="evidence" value="ECO:0007669"/>
    <property type="project" value="TreeGrafter"/>
</dbReference>
<dbReference type="GO" id="GO:0016020">
    <property type="term" value="C:membrane"/>
    <property type="evidence" value="ECO:0007669"/>
    <property type="project" value="TreeGrafter"/>
</dbReference>
<evidence type="ECO:0000259" key="5">
    <source>
        <dbReference type="PROSITE" id="PS51635"/>
    </source>
</evidence>
<comment type="caution">
    <text evidence="4">Lacks conserved residue(s) required for the propagation of feature annotation.</text>
</comment>
<dbReference type="EMBL" id="HG970334">
    <property type="status" value="NOT_ANNOTATED_CDS"/>
    <property type="molecule type" value="Genomic_DNA"/>
</dbReference>
<sequence length="566" mass="64436">MSSDSTKELKFLSLDGGGVRGLSSLFILKNVMERVGSKMKRRDLQPYQYFDLIGGTSTGGIIALMLGRMRMSIDDCITEYQRLGSIVFGKRRHGEYMFDEKVLVRETKAVVLKYLGNEDAPLLDPLEDDACKTVVYTLPFKNAVQQSATALRTYINEDKDPNPKKWTIWEAVRATSAATTIFEPFIHGPPGKQIRYIDAGFGYNNPSDLILQEARSLWEGDHYLSLHTDVGVFLSLGTGMGEIVRMDNDTVMEGLSAKIRAPVKAIEVMKNIVTGTATIHRNVAEQFGINSVRYYRFNVDHGLEAVKLFDYKKTEDMEVDTLAYLDKIEVGKELKRCVEVMKVLPLREPSLLDNQNEEANVYSLGANGSPEEQRLMDRLNALRIKPKCYTRHCKEWESEVNKEGARYHKLLYTELGIGYMWSAVVQADLLDERGREILSSCTPNPDRPQLLVSHDCKADAYYSPKDETPQRTAARIALANKDLSNAFQIFRQLLCTVVGIWDESSFPYCWIAKRMAGILEIWGCRREARNLYLVARDGKVKVFGEDHWSVRKLQDKLERLTYQLKE</sequence>
<dbReference type="EnsemblFungi" id="CEF88484">
    <property type="protein sequence ID" value="CEF88484"/>
    <property type="gene ID" value="FGRRES_11174_M"/>
</dbReference>
<feature type="active site" description="Proton acceptor" evidence="4">
    <location>
        <position position="198"/>
    </location>
</feature>
<dbReference type="SUPFAM" id="SSF52151">
    <property type="entry name" value="FabD/lysophospholipase-like"/>
    <property type="match status" value="1"/>
</dbReference>
<dbReference type="GO" id="GO:0019369">
    <property type="term" value="P:arachidonate metabolic process"/>
    <property type="evidence" value="ECO:0007669"/>
    <property type="project" value="TreeGrafter"/>
</dbReference>
<accession>A0A0E0SPX1</accession>
<proteinExistence type="predicted"/>
<evidence type="ECO:0000256" key="1">
    <source>
        <dbReference type="ARBA" id="ARBA00022801"/>
    </source>
</evidence>
<feature type="short sequence motif" description="GXSXG" evidence="4">
    <location>
        <begin position="55"/>
        <end position="59"/>
    </location>
</feature>
<organism evidence="6">
    <name type="scientific">Gibberella zeae (strain ATCC MYA-4620 / CBS 123657 / FGSC 9075 / NRRL 31084 / PH-1)</name>
    <name type="common">Wheat head blight fungus</name>
    <name type="synonym">Fusarium graminearum</name>
    <dbReference type="NCBI Taxonomy" id="229533"/>
    <lineage>
        <taxon>Eukaryota</taxon>
        <taxon>Fungi</taxon>
        <taxon>Dikarya</taxon>
        <taxon>Ascomycota</taxon>
        <taxon>Pezizomycotina</taxon>
        <taxon>Sordariomycetes</taxon>
        <taxon>Hypocreomycetidae</taxon>
        <taxon>Hypocreales</taxon>
        <taxon>Nectriaceae</taxon>
        <taxon>Fusarium</taxon>
    </lineage>
</organism>